<dbReference type="EMBL" id="FTMP01000002">
    <property type="protein sequence ID" value="SIQ20970.1"/>
    <property type="molecule type" value="Genomic_DNA"/>
</dbReference>
<organism evidence="2 3">
    <name type="scientific">Aquipseudomonas alcaligenes</name>
    <name type="common">Pseudomonas alcaligenes</name>
    <dbReference type="NCBI Taxonomy" id="43263"/>
    <lineage>
        <taxon>Bacteria</taxon>
        <taxon>Pseudomonadati</taxon>
        <taxon>Pseudomonadota</taxon>
        <taxon>Gammaproteobacteria</taxon>
        <taxon>Pseudomonadales</taxon>
        <taxon>Pseudomonadaceae</taxon>
        <taxon>Aquipseudomonas</taxon>
    </lineage>
</organism>
<dbReference type="InterPro" id="IPR029492">
    <property type="entry name" value="DUF4435"/>
</dbReference>
<dbReference type="Pfam" id="PF14491">
    <property type="entry name" value="DUF4435"/>
    <property type="match status" value="1"/>
</dbReference>
<evidence type="ECO:0000313" key="2">
    <source>
        <dbReference type="EMBL" id="SIQ20970.1"/>
    </source>
</evidence>
<name>A0A1N6QWF4_AQUAC</name>
<protein>
    <recommendedName>
        <fullName evidence="1">DUF4435 domain-containing protein</fullName>
    </recommendedName>
</protein>
<dbReference type="AlphaFoldDB" id="A0A1N6QWF4"/>
<evidence type="ECO:0000313" key="3">
    <source>
        <dbReference type="Proteomes" id="UP000185841"/>
    </source>
</evidence>
<accession>A0A1N6QWF4</accession>
<sequence length="303" mass="34189">MSQYKDISSYQLAIKLRTPKTILVEGATDKSVLSRYLLGNSIKDKAQNQFLIDEISIISDENLAGLGNREKLLATAEALKTNREKIKFLADREWDNIDINTINENSFCQNSDVIFLTKGHSIENYWFDADALANFLLHTHAASINEEYLEEIHVRFHQMLIFSASYSLAAKEFSCITKCGGMISADDIEWTGASYKAKDSLQQKAVQRTITDNIPEKIDSTKSQIEQIAPDLLRWICHGHLGEEAIRSCAANLAIEKGLAVVTAKAIERGHQREKLLHDASYISDFDQARIEPLGEILNWVRQ</sequence>
<reference evidence="2 3" key="1">
    <citation type="submission" date="2017-01" db="EMBL/GenBank/DDBJ databases">
        <authorList>
            <person name="Mah S.A."/>
            <person name="Swanson W.J."/>
            <person name="Moy G.W."/>
            <person name="Vacquier V.D."/>
        </authorList>
    </citation>
    <scope>NUCLEOTIDE SEQUENCE [LARGE SCALE GENOMIC DNA]</scope>
    <source>
        <strain evidence="2 3">RU36E</strain>
    </source>
</reference>
<proteinExistence type="predicted"/>
<dbReference type="RefSeq" id="WP_076425869.1">
    <property type="nucleotide sequence ID" value="NZ_FTMP01000002.1"/>
</dbReference>
<gene>
    <name evidence="2" type="ORF">SAMN05878282_102710</name>
</gene>
<feature type="domain" description="DUF4435" evidence="1">
    <location>
        <begin position="60"/>
        <end position="229"/>
    </location>
</feature>
<evidence type="ECO:0000259" key="1">
    <source>
        <dbReference type="Pfam" id="PF14491"/>
    </source>
</evidence>
<dbReference type="Proteomes" id="UP000185841">
    <property type="component" value="Unassembled WGS sequence"/>
</dbReference>